<evidence type="ECO:0000313" key="5">
    <source>
        <dbReference type="Proteomes" id="UP000184315"/>
    </source>
</evidence>
<dbReference type="STRING" id="671072.PL9214290603"/>
<keyword evidence="3" id="KW-0732">Signal</keyword>
<feature type="signal peptide" evidence="3">
    <location>
        <begin position="1"/>
        <end position="30"/>
    </location>
</feature>
<name>A0A1J1LGJ1_9CYAN</name>
<evidence type="ECO:0000256" key="3">
    <source>
        <dbReference type="SAM" id="SignalP"/>
    </source>
</evidence>
<keyword evidence="5" id="KW-1185">Reference proteome</keyword>
<sequence>MAIIMSKLKPLLVSLLATATMSAVFSPALEASPCPFSKYKSNGLLTNSNVSSGSLWTKIPPIKPDYGIIAGLALSTVGLLGLGSLYLKSHSQKAEATTEAMFMEHPEAPGGALDIASDPIPTDSTPETETVSI</sequence>
<dbReference type="EMBL" id="CZDF01000132">
    <property type="protein sequence ID" value="CUR31012.1"/>
    <property type="molecule type" value="Genomic_DNA"/>
</dbReference>
<accession>A0A1J1LGJ1</accession>
<feature type="compositionally biased region" description="Polar residues" evidence="1">
    <location>
        <begin position="122"/>
        <end position="133"/>
    </location>
</feature>
<evidence type="ECO:0000313" key="4">
    <source>
        <dbReference type="EMBL" id="CUR31012.1"/>
    </source>
</evidence>
<dbReference type="AlphaFoldDB" id="A0A1J1LGJ1"/>
<organism evidence="4 5">
    <name type="scientific">Planktothrix tepida PCC 9214</name>
    <dbReference type="NCBI Taxonomy" id="671072"/>
    <lineage>
        <taxon>Bacteria</taxon>
        <taxon>Bacillati</taxon>
        <taxon>Cyanobacteriota</taxon>
        <taxon>Cyanophyceae</taxon>
        <taxon>Oscillatoriophycideae</taxon>
        <taxon>Oscillatoriales</taxon>
        <taxon>Microcoleaceae</taxon>
        <taxon>Planktothrix</taxon>
    </lineage>
</organism>
<dbReference type="RefSeq" id="WP_139294977.1">
    <property type="nucleotide sequence ID" value="NZ_LN889782.1"/>
</dbReference>
<dbReference type="OrthoDB" id="9845609at2"/>
<keyword evidence="2" id="KW-0472">Membrane</keyword>
<protein>
    <submittedName>
        <fullName evidence="4">Uncharacterized protein</fullName>
    </submittedName>
</protein>
<gene>
    <name evidence="4" type="ORF">PL9214290603</name>
</gene>
<proteinExistence type="predicted"/>
<dbReference type="Proteomes" id="UP000184315">
    <property type="component" value="Unassembled WGS sequence"/>
</dbReference>
<reference evidence="5" key="1">
    <citation type="submission" date="2015-10" db="EMBL/GenBank/DDBJ databases">
        <authorList>
            <person name="Regsiter A."/>
            <person name="william w."/>
        </authorList>
    </citation>
    <scope>NUCLEOTIDE SEQUENCE [LARGE SCALE GENOMIC DNA]</scope>
</reference>
<feature type="transmembrane region" description="Helical" evidence="2">
    <location>
        <begin position="66"/>
        <end position="87"/>
    </location>
</feature>
<feature type="chain" id="PRO_5012565885" evidence="3">
    <location>
        <begin position="31"/>
        <end position="133"/>
    </location>
</feature>
<evidence type="ECO:0000256" key="2">
    <source>
        <dbReference type="SAM" id="Phobius"/>
    </source>
</evidence>
<keyword evidence="2" id="KW-0812">Transmembrane</keyword>
<feature type="region of interest" description="Disordered" evidence="1">
    <location>
        <begin position="112"/>
        <end position="133"/>
    </location>
</feature>
<keyword evidence="2" id="KW-1133">Transmembrane helix</keyword>
<evidence type="ECO:0000256" key="1">
    <source>
        <dbReference type="SAM" id="MobiDB-lite"/>
    </source>
</evidence>